<dbReference type="EMBL" id="JBBKXZ010000003">
    <property type="protein sequence ID" value="MFD3394646.1"/>
    <property type="molecule type" value="Genomic_DNA"/>
</dbReference>
<reference evidence="2 3" key="1">
    <citation type="submission" date="2024-03" db="EMBL/GenBank/DDBJ databases">
        <title>Aquirufa genome sequencing.</title>
        <authorList>
            <person name="Pitt A."/>
            <person name="Hahn M.W."/>
        </authorList>
    </citation>
    <scope>NUCLEOTIDE SEQUENCE [LARGE SCALE GENOMIC DNA]</scope>
    <source>
        <strain evidence="2 3">OSTEICH-129V</strain>
    </source>
</reference>
<accession>A0ABW6DCU5</accession>
<name>A0ABW6DCU5_9BACT</name>
<proteinExistence type="predicted"/>
<evidence type="ECO:0000313" key="2">
    <source>
        <dbReference type="EMBL" id="MFD3394646.1"/>
    </source>
</evidence>
<feature type="non-terminal residue" evidence="2">
    <location>
        <position position="367"/>
    </location>
</feature>
<evidence type="ECO:0000256" key="1">
    <source>
        <dbReference type="SAM" id="SignalP"/>
    </source>
</evidence>
<keyword evidence="3" id="KW-1185">Reference proteome</keyword>
<evidence type="ECO:0000313" key="3">
    <source>
        <dbReference type="Proteomes" id="UP001598138"/>
    </source>
</evidence>
<feature type="signal peptide" evidence="1">
    <location>
        <begin position="1"/>
        <end position="31"/>
    </location>
</feature>
<dbReference type="Proteomes" id="UP001598138">
    <property type="component" value="Unassembled WGS sequence"/>
</dbReference>
<protein>
    <submittedName>
        <fullName evidence="2">Uncharacterized protein</fullName>
    </submittedName>
</protein>
<sequence>MRSFQLLFALFRKPVFRMTSLLWLLVFVAQAQHSNVVISTAANANGSWSLAGNTYTFTPTADNAVINNVTIQNYLVNYSVEIKSARVGGTQVGSVVFDAGVSMTTGQNTNTLKGLTVTSGGEVQFNSGLTMRLSTSYVSYVGYDLTVNAGGSVRIGGVLDVGSWDNNSIRNPGRSGNVRMVVGGDLVLSGSGQVLSKGWRNVVVSSDYNGGVGGSQSYVVSGGIEMAVGSVLNSVGGNSDRGGNYYTVAGSGGSISLSGVNGVLLRGSIQSGGGSGYVGGSGGILSVSSSGSYVDYGGVLSSAGGDGAGAGYTAGNGGNISISGFGGLSLRSDVNAGAGSIGIGTGGNISLSDGNGVLTTGGGVNDG</sequence>
<organism evidence="2 3">
    <name type="scientific">Aquirufa avitistagni</name>
    <dbReference type="NCBI Taxonomy" id="3104728"/>
    <lineage>
        <taxon>Bacteria</taxon>
        <taxon>Pseudomonadati</taxon>
        <taxon>Bacteroidota</taxon>
        <taxon>Cytophagia</taxon>
        <taxon>Cytophagales</taxon>
        <taxon>Flectobacillaceae</taxon>
        <taxon>Aquirufa</taxon>
    </lineage>
</organism>
<comment type="caution">
    <text evidence="2">The sequence shown here is derived from an EMBL/GenBank/DDBJ whole genome shotgun (WGS) entry which is preliminary data.</text>
</comment>
<gene>
    <name evidence="2" type="ORF">U0R10_08435</name>
</gene>
<feature type="chain" id="PRO_5045852067" evidence="1">
    <location>
        <begin position="32"/>
        <end position="367"/>
    </location>
</feature>
<keyword evidence="1" id="KW-0732">Signal</keyword>